<comment type="caution">
    <text evidence="3">The sequence shown here is derived from an EMBL/GenBank/DDBJ whole genome shotgun (WGS) entry which is preliminary data.</text>
</comment>
<dbReference type="PANTHER" id="PTHR43540">
    <property type="entry name" value="PEROXYUREIDOACRYLATE/UREIDOACRYLATE AMIDOHYDROLASE-RELATED"/>
    <property type="match status" value="1"/>
</dbReference>
<dbReference type="EMBL" id="JBHRTR010000029">
    <property type="protein sequence ID" value="MFC3228991.1"/>
    <property type="molecule type" value="Genomic_DNA"/>
</dbReference>
<accession>A0ABV7L2V1</accession>
<dbReference type="InterPro" id="IPR000868">
    <property type="entry name" value="Isochorismatase-like_dom"/>
</dbReference>
<dbReference type="SUPFAM" id="SSF52499">
    <property type="entry name" value="Isochorismatase-like hydrolases"/>
    <property type="match status" value="1"/>
</dbReference>
<dbReference type="Pfam" id="PF00857">
    <property type="entry name" value="Isochorismatase"/>
    <property type="match status" value="1"/>
</dbReference>
<dbReference type="CDD" id="cd01014">
    <property type="entry name" value="nicotinamidase_related"/>
    <property type="match status" value="1"/>
</dbReference>
<dbReference type="InterPro" id="IPR050272">
    <property type="entry name" value="Isochorismatase-like_hydrls"/>
</dbReference>
<organism evidence="3 4">
    <name type="scientific">Marinibaculum pumilum</name>
    <dbReference type="NCBI Taxonomy" id="1766165"/>
    <lineage>
        <taxon>Bacteria</taxon>
        <taxon>Pseudomonadati</taxon>
        <taxon>Pseudomonadota</taxon>
        <taxon>Alphaproteobacteria</taxon>
        <taxon>Rhodospirillales</taxon>
        <taxon>Rhodospirillaceae</taxon>
        <taxon>Marinibaculum</taxon>
    </lineage>
</organism>
<dbReference type="PANTHER" id="PTHR43540:SF1">
    <property type="entry name" value="ISOCHORISMATASE HYDROLASE"/>
    <property type="match status" value="1"/>
</dbReference>
<evidence type="ECO:0000313" key="3">
    <source>
        <dbReference type="EMBL" id="MFC3228991.1"/>
    </source>
</evidence>
<evidence type="ECO:0000313" key="4">
    <source>
        <dbReference type="Proteomes" id="UP001595528"/>
    </source>
</evidence>
<feature type="domain" description="Isochorismatase-like" evidence="2">
    <location>
        <begin position="5"/>
        <end position="148"/>
    </location>
</feature>
<dbReference type="Gene3D" id="3.40.50.850">
    <property type="entry name" value="Isochorismatase-like"/>
    <property type="match status" value="1"/>
</dbReference>
<reference evidence="4" key="1">
    <citation type="journal article" date="2019" name="Int. J. Syst. Evol. Microbiol.">
        <title>The Global Catalogue of Microorganisms (GCM) 10K type strain sequencing project: providing services to taxonomists for standard genome sequencing and annotation.</title>
        <authorList>
            <consortium name="The Broad Institute Genomics Platform"/>
            <consortium name="The Broad Institute Genome Sequencing Center for Infectious Disease"/>
            <person name="Wu L."/>
            <person name="Ma J."/>
        </authorList>
    </citation>
    <scope>NUCLEOTIDE SEQUENCE [LARGE SCALE GENOMIC DNA]</scope>
    <source>
        <strain evidence="4">KCTC 42964</strain>
    </source>
</reference>
<keyword evidence="1 3" id="KW-0378">Hydrolase</keyword>
<sequence length="180" mass="18725">MSKRAILVVDLQNEYFPAGKLPLVGIEGAAANAAKVIATARDKGDLIVNIRHERPGGPIFEPGSTGAEINDLVAPAPGEAVITKNFPNSFRETGLHDLLQEKGIEDVVVVGAMSQMCVDATVRAAADLGYGTTTIHDACACPDVEFGAAKVPAAQVHAAIMAALGFAYGEVVDTATWQGR</sequence>
<keyword evidence="4" id="KW-1185">Reference proteome</keyword>
<evidence type="ECO:0000256" key="1">
    <source>
        <dbReference type="ARBA" id="ARBA00022801"/>
    </source>
</evidence>
<evidence type="ECO:0000259" key="2">
    <source>
        <dbReference type="Pfam" id="PF00857"/>
    </source>
</evidence>
<dbReference type="RefSeq" id="WP_379902713.1">
    <property type="nucleotide sequence ID" value="NZ_JBHRTR010000029.1"/>
</dbReference>
<proteinExistence type="predicted"/>
<protein>
    <submittedName>
        <fullName evidence="3">Cysteine hydrolase family protein</fullName>
        <ecNumber evidence="3">3.-.-.-</ecNumber>
    </submittedName>
</protein>
<name>A0ABV7L2V1_9PROT</name>
<dbReference type="InterPro" id="IPR036380">
    <property type="entry name" value="Isochorismatase-like_sf"/>
</dbReference>
<dbReference type="GO" id="GO:0016787">
    <property type="term" value="F:hydrolase activity"/>
    <property type="evidence" value="ECO:0007669"/>
    <property type="project" value="UniProtKB-KW"/>
</dbReference>
<dbReference type="Proteomes" id="UP001595528">
    <property type="component" value="Unassembled WGS sequence"/>
</dbReference>
<dbReference type="EC" id="3.-.-.-" evidence="3"/>
<gene>
    <name evidence="3" type="ORF">ACFOGJ_17230</name>
</gene>